<dbReference type="EC" id="1.-.-.-" evidence="3"/>
<dbReference type="InterPro" id="IPR019949">
    <property type="entry name" value="CmoO-like"/>
</dbReference>
<dbReference type="Proteomes" id="UP000440096">
    <property type="component" value="Unassembled WGS sequence"/>
</dbReference>
<evidence type="ECO:0000259" key="2">
    <source>
        <dbReference type="Pfam" id="PF00296"/>
    </source>
</evidence>
<dbReference type="NCBIfam" id="TIGR03558">
    <property type="entry name" value="oxido_grp_1"/>
    <property type="match status" value="1"/>
</dbReference>
<name>A0A6N7Z2Y0_9PSEU</name>
<dbReference type="FunFam" id="3.20.20.30:FF:000002">
    <property type="entry name" value="LLM class flavin-dependent oxidoreductase"/>
    <property type="match status" value="1"/>
</dbReference>
<comment type="caution">
    <text evidence="3">The sequence shown here is derived from an EMBL/GenBank/DDBJ whole genome shotgun (WGS) entry which is preliminary data.</text>
</comment>
<accession>A0A6N7Z2Y0</accession>
<dbReference type="InterPro" id="IPR050766">
    <property type="entry name" value="Bact_Lucif_Oxidored"/>
</dbReference>
<dbReference type="GO" id="GO:0016705">
    <property type="term" value="F:oxidoreductase activity, acting on paired donors, with incorporation or reduction of molecular oxygen"/>
    <property type="evidence" value="ECO:0007669"/>
    <property type="project" value="InterPro"/>
</dbReference>
<organism evidence="3 4">
    <name type="scientific">Amycolatopsis pithecellobii</name>
    <dbReference type="NCBI Taxonomy" id="664692"/>
    <lineage>
        <taxon>Bacteria</taxon>
        <taxon>Bacillati</taxon>
        <taxon>Actinomycetota</taxon>
        <taxon>Actinomycetes</taxon>
        <taxon>Pseudonocardiales</taxon>
        <taxon>Pseudonocardiaceae</taxon>
        <taxon>Amycolatopsis</taxon>
    </lineage>
</organism>
<dbReference type="Pfam" id="PF00296">
    <property type="entry name" value="Bac_luciferase"/>
    <property type="match status" value="1"/>
</dbReference>
<dbReference type="PANTHER" id="PTHR30137:SF6">
    <property type="entry name" value="LUCIFERASE-LIKE MONOOXYGENASE"/>
    <property type="match status" value="1"/>
</dbReference>
<comment type="similarity">
    <text evidence="1">To bacterial alkanal monooxygenase alpha and beta chains.</text>
</comment>
<evidence type="ECO:0000313" key="4">
    <source>
        <dbReference type="Proteomes" id="UP000440096"/>
    </source>
</evidence>
<protein>
    <submittedName>
        <fullName evidence="3">MsnO8 family LLM class oxidoreductase</fullName>
        <ecNumber evidence="3">1.-.-.-</ecNumber>
    </submittedName>
</protein>
<evidence type="ECO:0000313" key="3">
    <source>
        <dbReference type="EMBL" id="MTD55359.1"/>
    </source>
</evidence>
<dbReference type="Gene3D" id="3.20.20.30">
    <property type="entry name" value="Luciferase-like domain"/>
    <property type="match status" value="1"/>
</dbReference>
<dbReference type="CDD" id="cd00347">
    <property type="entry name" value="Flavin_utilizing_monoxygenases"/>
    <property type="match status" value="1"/>
</dbReference>
<reference evidence="3 4" key="1">
    <citation type="submission" date="2019-11" db="EMBL/GenBank/DDBJ databases">
        <title>Draft genome of Amycolatopsis RM579.</title>
        <authorList>
            <person name="Duangmal K."/>
            <person name="Mingma R."/>
        </authorList>
    </citation>
    <scope>NUCLEOTIDE SEQUENCE [LARGE SCALE GENOMIC DNA]</scope>
    <source>
        <strain evidence="3 4">RM579</strain>
    </source>
</reference>
<dbReference type="EMBL" id="WMBA01000020">
    <property type="protein sequence ID" value="MTD55359.1"/>
    <property type="molecule type" value="Genomic_DNA"/>
</dbReference>
<evidence type="ECO:0000256" key="1">
    <source>
        <dbReference type="ARBA" id="ARBA00007789"/>
    </source>
</evidence>
<proteinExistence type="predicted"/>
<dbReference type="GO" id="GO:0005829">
    <property type="term" value="C:cytosol"/>
    <property type="evidence" value="ECO:0007669"/>
    <property type="project" value="TreeGrafter"/>
</dbReference>
<dbReference type="SUPFAM" id="SSF51679">
    <property type="entry name" value="Bacterial luciferase-like"/>
    <property type="match status" value="1"/>
</dbReference>
<dbReference type="OrthoDB" id="9780518at2"/>
<keyword evidence="3" id="KW-0560">Oxidoreductase</keyword>
<gene>
    <name evidence="3" type="ORF">GKO32_15430</name>
</gene>
<dbReference type="RefSeq" id="WP_154757549.1">
    <property type="nucleotide sequence ID" value="NZ_WMBA01000020.1"/>
</dbReference>
<dbReference type="InterPro" id="IPR011251">
    <property type="entry name" value="Luciferase-like_dom"/>
</dbReference>
<dbReference type="InterPro" id="IPR036661">
    <property type="entry name" value="Luciferase-like_sf"/>
</dbReference>
<keyword evidence="4" id="KW-1185">Reference proteome</keyword>
<dbReference type="AlphaFoldDB" id="A0A6N7Z2Y0"/>
<dbReference type="PANTHER" id="PTHR30137">
    <property type="entry name" value="LUCIFERASE-LIKE MONOOXYGENASE"/>
    <property type="match status" value="1"/>
</dbReference>
<sequence length="324" mass="34691">MVVIVPLSVLDLVPIASDGDAVTALHNTLDLARHAERLGCRRYWIAEHHNIPGVASAATAVLVGQVASATARIRVGSGGIMLPNHAPLIVAEQFGTLDALHPERIDLGVGRAPGTDQRTALAVRGARTAEDFPAQLSELLGYFEPDETRAVNAVPAIGRKPQVWLLGSSGFSARLAGRLGLPFVFAHHLSARNTLPAVQTYRESFEPSEALGEPLLMLSVAAICAETEEQADWLAGPVKLRYLSRRHGNPIRLPSPEAAAAYAYTEEDRRLIDGRFGSAAIGSPETVRKRLDTLVTDTGAAEVMVTTMVHGHADRVRSYELLAG</sequence>
<feature type="domain" description="Luciferase-like" evidence="2">
    <location>
        <begin position="12"/>
        <end position="300"/>
    </location>
</feature>